<gene>
    <name evidence="1" type="ORF">PCASD_10356</name>
</gene>
<proteinExistence type="predicted"/>
<dbReference type="EMBL" id="PGCI01000128">
    <property type="protein sequence ID" value="PLW38438.1"/>
    <property type="molecule type" value="Genomic_DNA"/>
</dbReference>
<evidence type="ECO:0000313" key="1">
    <source>
        <dbReference type="EMBL" id="PLW38438.1"/>
    </source>
</evidence>
<dbReference type="AlphaFoldDB" id="A0A2N5UKY6"/>
<comment type="caution">
    <text evidence="1">The sequence shown here is derived from an EMBL/GenBank/DDBJ whole genome shotgun (WGS) entry which is preliminary data.</text>
</comment>
<name>A0A2N5UKY6_9BASI</name>
<reference evidence="1 2" key="1">
    <citation type="submission" date="2017-11" db="EMBL/GenBank/DDBJ databases">
        <title>De novo assembly and phasing of dikaryotic genomes from two isolates of Puccinia coronata f. sp. avenae, the causal agent of oat crown rust.</title>
        <authorList>
            <person name="Miller M.E."/>
            <person name="Zhang Y."/>
            <person name="Omidvar V."/>
            <person name="Sperschneider J."/>
            <person name="Schwessinger B."/>
            <person name="Raley C."/>
            <person name="Palmer J.M."/>
            <person name="Garnica D."/>
            <person name="Upadhyaya N."/>
            <person name="Rathjen J."/>
            <person name="Taylor J.M."/>
            <person name="Park R.F."/>
            <person name="Dodds P.N."/>
            <person name="Hirsch C.D."/>
            <person name="Kianian S.F."/>
            <person name="Figueroa M."/>
        </authorList>
    </citation>
    <scope>NUCLEOTIDE SEQUENCE [LARGE SCALE GENOMIC DNA]</scope>
    <source>
        <strain evidence="1">12SD80</strain>
    </source>
</reference>
<accession>A0A2N5UKY6</accession>
<dbReference type="Proteomes" id="UP000235392">
    <property type="component" value="Unassembled WGS sequence"/>
</dbReference>
<sequence length="124" mass="13576">MCFNGWQLTIEMCWNGQQLAIRICDNDRQLTIEMCRNGRAAGHQATHLDGRLLSIKLPSSIAGCLRSSYPAEWPAAGHQATQLNGQLSAIKLHSVMASFQPSMCMACTNCTPCLEGNMPHDQGL</sequence>
<organism evidence="1 2">
    <name type="scientific">Puccinia coronata f. sp. avenae</name>
    <dbReference type="NCBI Taxonomy" id="200324"/>
    <lineage>
        <taxon>Eukaryota</taxon>
        <taxon>Fungi</taxon>
        <taxon>Dikarya</taxon>
        <taxon>Basidiomycota</taxon>
        <taxon>Pucciniomycotina</taxon>
        <taxon>Pucciniomycetes</taxon>
        <taxon>Pucciniales</taxon>
        <taxon>Pucciniaceae</taxon>
        <taxon>Puccinia</taxon>
    </lineage>
</organism>
<evidence type="ECO:0000313" key="2">
    <source>
        <dbReference type="Proteomes" id="UP000235392"/>
    </source>
</evidence>
<protein>
    <submittedName>
        <fullName evidence="1">Uncharacterized protein</fullName>
    </submittedName>
</protein>